<protein>
    <submittedName>
        <fullName evidence="1">Uncharacterized protein</fullName>
    </submittedName>
</protein>
<dbReference type="EMBL" id="BARS01015346">
    <property type="protein sequence ID" value="GAF89425.1"/>
    <property type="molecule type" value="Genomic_DNA"/>
</dbReference>
<gene>
    <name evidence="1" type="ORF">S01H1_25408</name>
</gene>
<organism evidence="1">
    <name type="scientific">marine sediment metagenome</name>
    <dbReference type="NCBI Taxonomy" id="412755"/>
    <lineage>
        <taxon>unclassified sequences</taxon>
        <taxon>metagenomes</taxon>
        <taxon>ecological metagenomes</taxon>
    </lineage>
</organism>
<dbReference type="AlphaFoldDB" id="X0ULS1"/>
<comment type="caution">
    <text evidence="1">The sequence shown here is derived from an EMBL/GenBank/DDBJ whole genome shotgun (WGS) entry which is preliminary data.</text>
</comment>
<sequence>MPEGKTVKADEHVKWQRMMGSCRKACRIIGEDFKEPEYLNWRDGSHYHDRLWGAV</sequence>
<accession>X0ULS1</accession>
<proteinExistence type="predicted"/>
<feature type="non-terminal residue" evidence="1">
    <location>
        <position position="55"/>
    </location>
</feature>
<name>X0ULS1_9ZZZZ</name>
<evidence type="ECO:0000313" key="1">
    <source>
        <dbReference type="EMBL" id="GAF89425.1"/>
    </source>
</evidence>
<reference evidence="1" key="1">
    <citation type="journal article" date="2014" name="Front. Microbiol.">
        <title>High frequency of phylogenetically diverse reductive dehalogenase-homologous genes in deep subseafloor sedimentary metagenomes.</title>
        <authorList>
            <person name="Kawai M."/>
            <person name="Futagami T."/>
            <person name="Toyoda A."/>
            <person name="Takaki Y."/>
            <person name="Nishi S."/>
            <person name="Hori S."/>
            <person name="Arai W."/>
            <person name="Tsubouchi T."/>
            <person name="Morono Y."/>
            <person name="Uchiyama I."/>
            <person name="Ito T."/>
            <person name="Fujiyama A."/>
            <person name="Inagaki F."/>
            <person name="Takami H."/>
        </authorList>
    </citation>
    <scope>NUCLEOTIDE SEQUENCE</scope>
    <source>
        <strain evidence="1">Expedition CK06-06</strain>
    </source>
</reference>